<proteinExistence type="predicted"/>
<name>A0AAN9KMA6_CLITE</name>
<gene>
    <name evidence="2" type="ORF">RJT34_04572</name>
    <name evidence="1" type="ORF">RJT34_12116</name>
</gene>
<dbReference type="AlphaFoldDB" id="A0AAN9KMA6"/>
<accession>A0AAN9KMA6</accession>
<evidence type="ECO:0000313" key="3">
    <source>
        <dbReference type="Proteomes" id="UP001359559"/>
    </source>
</evidence>
<sequence length="151" mass="16939">MKCEDDQSHAEKEAIYRVLEGLIQRAKLEGFKPFTDLVLMESKETSISPSLFRMPKIKALSFALEELILSLPNSSTQSMLLKDILDSRVPLSSSRRDTQDIACVVKTALACLCSNPKLRPSMQQVVAEFSCSKYSLPSPFNQISIHQLMTQ</sequence>
<dbReference type="EMBL" id="JAYKXN010000001">
    <property type="protein sequence ID" value="KAK7319844.1"/>
    <property type="molecule type" value="Genomic_DNA"/>
</dbReference>
<keyword evidence="3" id="KW-1185">Reference proteome</keyword>
<dbReference type="Gene3D" id="1.10.510.10">
    <property type="entry name" value="Transferase(Phosphotransferase) domain 1"/>
    <property type="match status" value="1"/>
</dbReference>
<comment type="caution">
    <text evidence="2">The sequence shown here is derived from an EMBL/GenBank/DDBJ whole genome shotgun (WGS) entry which is preliminary data.</text>
</comment>
<dbReference type="Proteomes" id="UP001359559">
    <property type="component" value="Unassembled WGS sequence"/>
</dbReference>
<organism evidence="2 3">
    <name type="scientific">Clitoria ternatea</name>
    <name type="common">Butterfly pea</name>
    <dbReference type="NCBI Taxonomy" id="43366"/>
    <lineage>
        <taxon>Eukaryota</taxon>
        <taxon>Viridiplantae</taxon>
        <taxon>Streptophyta</taxon>
        <taxon>Embryophyta</taxon>
        <taxon>Tracheophyta</taxon>
        <taxon>Spermatophyta</taxon>
        <taxon>Magnoliopsida</taxon>
        <taxon>eudicotyledons</taxon>
        <taxon>Gunneridae</taxon>
        <taxon>Pentapetalae</taxon>
        <taxon>rosids</taxon>
        <taxon>fabids</taxon>
        <taxon>Fabales</taxon>
        <taxon>Fabaceae</taxon>
        <taxon>Papilionoideae</taxon>
        <taxon>50 kb inversion clade</taxon>
        <taxon>NPAAA clade</taxon>
        <taxon>indigoferoid/millettioid clade</taxon>
        <taxon>Phaseoleae</taxon>
        <taxon>Clitoria</taxon>
    </lineage>
</organism>
<protein>
    <submittedName>
        <fullName evidence="2">Uncharacterized protein</fullName>
    </submittedName>
</protein>
<evidence type="ECO:0000313" key="1">
    <source>
        <dbReference type="EMBL" id="KAK7301255.1"/>
    </source>
</evidence>
<dbReference type="EMBL" id="JAYKXN010000003">
    <property type="protein sequence ID" value="KAK7301255.1"/>
    <property type="molecule type" value="Genomic_DNA"/>
</dbReference>
<evidence type="ECO:0000313" key="2">
    <source>
        <dbReference type="EMBL" id="KAK7319844.1"/>
    </source>
</evidence>
<reference evidence="2 3" key="1">
    <citation type="submission" date="2024-01" db="EMBL/GenBank/DDBJ databases">
        <title>The genomes of 5 underutilized Papilionoideae crops provide insights into root nodulation and disease resistance.</title>
        <authorList>
            <person name="Yuan L."/>
        </authorList>
    </citation>
    <scope>NUCLEOTIDE SEQUENCE [LARGE SCALE GENOMIC DNA]</scope>
    <source>
        <strain evidence="2">LY-2023</strain>
        <tissue evidence="2">Leaf</tissue>
    </source>
</reference>